<evidence type="ECO:0000313" key="3">
    <source>
        <dbReference type="EMBL" id="TFV97991.1"/>
    </source>
</evidence>
<feature type="domain" description="Luciferase-like" evidence="2">
    <location>
        <begin position="9"/>
        <end position="291"/>
    </location>
</feature>
<proteinExistence type="predicted"/>
<reference evidence="3 4" key="1">
    <citation type="journal article" date="2018" name="J. Microbiol.">
        <title>Leifsonia flava sp. nov., a novel actinobacterium isolated from the rhizosphere of Aquilegia viridiflora.</title>
        <authorList>
            <person name="Cai Y."/>
            <person name="Tao W.Z."/>
            <person name="Ma Y.J."/>
            <person name="Cheng J."/>
            <person name="Zhang M.Y."/>
            <person name="Zhang Y.X."/>
        </authorList>
    </citation>
    <scope>NUCLEOTIDE SEQUENCE [LARGE SCALE GENOMIC DNA]</scope>
    <source>
        <strain evidence="3 4">SYP-B2174</strain>
    </source>
</reference>
<name>A0A4Y9QZG9_9MICO</name>
<dbReference type="InterPro" id="IPR050564">
    <property type="entry name" value="F420-G6PD/mer"/>
</dbReference>
<keyword evidence="1 3" id="KW-0560">Oxidoreductase</keyword>
<dbReference type="SUPFAM" id="SSF51679">
    <property type="entry name" value="Bacterial luciferase-like"/>
    <property type="match status" value="1"/>
</dbReference>
<dbReference type="InterPro" id="IPR019945">
    <property type="entry name" value="F420_G6P_DH-rel"/>
</dbReference>
<gene>
    <name evidence="3" type="ORF">E4M00_08025</name>
</gene>
<dbReference type="Gene3D" id="3.20.20.30">
    <property type="entry name" value="Luciferase-like domain"/>
    <property type="match status" value="1"/>
</dbReference>
<accession>A0A4Y9QZG9</accession>
<dbReference type="NCBIfam" id="TIGR03557">
    <property type="entry name" value="F420_G6P_family"/>
    <property type="match status" value="1"/>
</dbReference>
<evidence type="ECO:0000259" key="2">
    <source>
        <dbReference type="Pfam" id="PF00296"/>
    </source>
</evidence>
<evidence type="ECO:0000313" key="4">
    <source>
        <dbReference type="Proteomes" id="UP000298127"/>
    </source>
</evidence>
<dbReference type="GO" id="GO:0016705">
    <property type="term" value="F:oxidoreductase activity, acting on paired donors, with incorporation or reduction of molecular oxygen"/>
    <property type="evidence" value="ECO:0007669"/>
    <property type="project" value="InterPro"/>
</dbReference>
<dbReference type="InterPro" id="IPR011251">
    <property type="entry name" value="Luciferase-like_dom"/>
</dbReference>
<sequence length="322" mass="34580">MPLVGFHASHEQIHPRALLTAVQRAEEAGFQAAMCSDHFAPWLPEQGHSGFAWSWLAAALETTELEFGVVTAPGQRYHPAIIAQAMATLAAMYPGRFWAALGSGEAMNEHITGDAWPEKPVRDARLVECVDVIRRLLAGEDVSTDGLVTVDRARIWSLPEEPPAIFAAAVSVEKATSAAAWADGLITVAQPPEQLRSVVDAYREAGGSGPVCLQVHLSYATTDDEALAIANAQWRNGLVPPLRSWDLDDPSDFVAETADASPDAIRGPVFVSADPGAHLAHLESLASIGFDRLYLHHVGQEQERFIDAFGSTVLPQLAGVRA</sequence>
<protein>
    <submittedName>
        <fullName evidence="3">TIGR03885 family FMN-dependent LLM class oxidoreductase</fullName>
        <ecNumber evidence="3">1.-.-.-</ecNumber>
    </submittedName>
</protein>
<dbReference type="Proteomes" id="UP000298127">
    <property type="component" value="Unassembled WGS sequence"/>
</dbReference>
<dbReference type="PANTHER" id="PTHR43244:SF1">
    <property type="entry name" value="5,10-METHYLENETETRAHYDROMETHANOPTERIN REDUCTASE"/>
    <property type="match status" value="1"/>
</dbReference>
<dbReference type="EC" id="1.-.-.-" evidence="3"/>
<organism evidence="3 4">
    <name type="scientific">Orlajensenia leifsoniae</name>
    <dbReference type="NCBI Taxonomy" id="2561933"/>
    <lineage>
        <taxon>Bacteria</taxon>
        <taxon>Bacillati</taxon>
        <taxon>Actinomycetota</taxon>
        <taxon>Actinomycetes</taxon>
        <taxon>Micrococcales</taxon>
        <taxon>Microbacteriaceae</taxon>
        <taxon>Orlajensenia</taxon>
    </lineage>
</organism>
<keyword evidence="4" id="KW-1185">Reference proteome</keyword>
<evidence type="ECO:0000256" key="1">
    <source>
        <dbReference type="ARBA" id="ARBA00023002"/>
    </source>
</evidence>
<dbReference type="EMBL" id="SPQZ01000003">
    <property type="protein sequence ID" value="TFV97991.1"/>
    <property type="molecule type" value="Genomic_DNA"/>
</dbReference>
<dbReference type="PANTHER" id="PTHR43244">
    <property type="match status" value="1"/>
</dbReference>
<comment type="caution">
    <text evidence="3">The sequence shown here is derived from an EMBL/GenBank/DDBJ whole genome shotgun (WGS) entry which is preliminary data.</text>
</comment>
<dbReference type="AlphaFoldDB" id="A0A4Y9QZG9"/>
<dbReference type="InterPro" id="IPR023907">
    <property type="entry name" value="Non-F420_Flavin_OxRdtase"/>
</dbReference>
<dbReference type="InterPro" id="IPR036661">
    <property type="entry name" value="Luciferase-like_sf"/>
</dbReference>
<dbReference type="Pfam" id="PF00296">
    <property type="entry name" value="Bac_luciferase"/>
    <property type="match status" value="1"/>
</dbReference>
<dbReference type="RefSeq" id="WP_135120006.1">
    <property type="nucleotide sequence ID" value="NZ_SPQZ01000003.1"/>
</dbReference>
<dbReference type="NCBIfam" id="TIGR03885">
    <property type="entry name" value="flavin_revert"/>
    <property type="match status" value="1"/>
</dbReference>